<reference evidence="1" key="1">
    <citation type="submission" date="2018-02" db="EMBL/GenBank/DDBJ databases">
        <title>Rhizophora mucronata_Transcriptome.</title>
        <authorList>
            <person name="Meera S.P."/>
            <person name="Sreeshan A."/>
            <person name="Augustine A."/>
        </authorList>
    </citation>
    <scope>NUCLEOTIDE SEQUENCE</scope>
    <source>
        <tissue evidence="1">Leaf</tissue>
    </source>
</reference>
<sequence>MISFNLVGLNLEHENSSGSWLILAPN</sequence>
<accession>A0A2P2NE09</accession>
<dbReference type="EMBL" id="GGEC01060220">
    <property type="protein sequence ID" value="MBX40704.1"/>
    <property type="molecule type" value="Transcribed_RNA"/>
</dbReference>
<proteinExistence type="predicted"/>
<evidence type="ECO:0000313" key="1">
    <source>
        <dbReference type="EMBL" id="MBX40704.1"/>
    </source>
</evidence>
<name>A0A2P2NE09_RHIMU</name>
<protein>
    <submittedName>
        <fullName evidence="1">Uncharacterized protein</fullName>
    </submittedName>
</protein>
<organism evidence="1">
    <name type="scientific">Rhizophora mucronata</name>
    <name type="common">Asiatic mangrove</name>
    <dbReference type="NCBI Taxonomy" id="61149"/>
    <lineage>
        <taxon>Eukaryota</taxon>
        <taxon>Viridiplantae</taxon>
        <taxon>Streptophyta</taxon>
        <taxon>Embryophyta</taxon>
        <taxon>Tracheophyta</taxon>
        <taxon>Spermatophyta</taxon>
        <taxon>Magnoliopsida</taxon>
        <taxon>eudicotyledons</taxon>
        <taxon>Gunneridae</taxon>
        <taxon>Pentapetalae</taxon>
        <taxon>rosids</taxon>
        <taxon>fabids</taxon>
        <taxon>Malpighiales</taxon>
        <taxon>Rhizophoraceae</taxon>
        <taxon>Rhizophora</taxon>
    </lineage>
</organism>
<dbReference type="AlphaFoldDB" id="A0A2P2NE09"/>